<evidence type="ECO:0000256" key="1">
    <source>
        <dbReference type="ARBA" id="ARBA00005417"/>
    </source>
</evidence>
<organism evidence="6 7">
    <name type="scientific">Candidatus Mediterraneibacter tabaqchaliae</name>
    <dbReference type="NCBI Taxonomy" id="2838689"/>
    <lineage>
        <taxon>Bacteria</taxon>
        <taxon>Bacillati</taxon>
        <taxon>Bacillota</taxon>
        <taxon>Clostridia</taxon>
        <taxon>Lachnospirales</taxon>
        <taxon>Lachnospiraceae</taxon>
        <taxon>Mediterraneibacter</taxon>
    </lineage>
</organism>
<dbReference type="GO" id="GO:0005524">
    <property type="term" value="F:ATP binding"/>
    <property type="evidence" value="ECO:0007669"/>
    <property type="project" value="UniProtKB-KW"/>
</dbReference>
<accession>A0A9D2R4G5</accession>
<dbReference type="AlphaFoldDB" id="A0A9D2R4G5"/>
<dbReference type="Gene3D" id="3.40.50.300">
    <property type="entry name" value="P-loop containing nucleotide triphosphate hydrolases"/>
    <property type="match status" value="1"/>
</dbReference>
<dbReference type="Pfam" id="PF00005">
    <property type="entry name" value="ABC_tran"/>
    <property type="match status" value="1"/>
</dbReference>
<evidence type="ECO:0000313" key="6">
    <source>
        <dbReference type="EMBL" id="HJD34667.1"/>
    </source>
</evidence>
<proteinExistence type="inferred from homology"/>
<gene>
    <name evidence="6" type="ORF">H9911_09030</name>
</gene>
<dbReference type="GO" id="GO:0016887">
    <property type="term" value="F:ATP hydrolysis activity"/>
    <property type="evidence" value="ECO:0007669"/>
    <property type="project" value="InterPro"/>
</dbReference>
<dbReference type="InterPro" id="IPR050763">
    <property type="entry name" value="ABC_transporter_ATP-binding"/>
</dbReference>
<dbReference type="CDD" id="cd03230">
    <property type="entry name" value="ABC_DR_subfamily_A"/>
    <property type="match status" value="1"/>
</dbReference>
<evidence type="ECO:0000256" key="2">
    <source>
        <dbReference type="ARBA" id="ARBA00022448"/>
    </source>
</evidence>
<dbReference type="InterPro" id="IPR003593">
    <property type="entry name" value="AAA+_ATPase"/>
</dbReference>
<name>A0A9D2R4G5_9FIRM</name>
<dbReference type="InterPro" id="IPR003439">
    <property type="entry name" value="ABC_transporter-like_ATP-bd"/>
</dbReference>
<dbReference type="InterPro" id="IPR027417">
    <property type="entry name" value="P-loop_NTPase"/>
</dbReference>
<evidence type="ECO:0000256" key="3">
    <source>
        <dbReference type="ARBA" id="ARBA00022741"/>
    </source>
</evidence>
<dbReference type="EMBL" id="DWUV01000171">
    <property type="protein sequence ID" value="HJD34667.1"/>
    <property type="molecule type" value="Genomic_DNA"/>
</dbReference>
<dbReference type="SMART" id="SM00382">
    <property type="entry name" value="AAA"/>
    <property type="match status" value="1"/>
</dbReference>
<evidence type="ECO:0000259" key="5">
    <source>
        <dbReference type="PROSITE" id="PS50893"/>
    </source>
</evidence>
<dbReference type="SUPFAM" id="SSF52540">
    <property type="entry name" value="P-loop containing nucleoside triphosphate hydrolases"/>
    <property type="match status" value="1"/>
</dbReference>
<reference evidence="6" key="2">
    <citation type="submission" date="2021-04" db="EMBL/GenBank/DDBJ databases">
        <authorList>
            <person name="Gilroy R."/>
        </authorList>
    </citation>
    <scope>NUCLEOTIDE SEQUENCE</scope>
    <source>
        <strain evidence="6">ChiGjej3B3-11674</strain>
    </source>
</reference>
<evidence type="ECO:0000256" key="4">
    <source>
        <dbReference type="ARBA" id="ARBA00022840"/>
    </source>
</evidence>
<keyword evidence="2" id="KW-0813">Transport</keyword>
<sequence>MKDAIQVRKLKKSYGSHMVLKGIDFQIERGEIFALLGVNGAGKTTTLECIEGLRKYDSGAITVNGKMGIQLQSSSLPAHIKPMEAVKLFAKWNKTKIDSDSAMLNSLGIKEMEKKQYIQLSTGQKRRLHLALALIGNPDVIFLDEPTAGLDVEGRLSLHDQIRKLKSQGKTIVLASHDMAEVETLCDRIAILNNGNIAFCGTASELTDRVGRKYFIHIKTQQGDNTFETDNIEDTLISLLGELKQKKIHVLDIKVDCGTLEQHFIEMGRRGA</sequence>
<protein>
    <submittedName>
        <fullName evidence="6">ABC transporter ATP-binding protein</fullName>
    </submittedName>
</protein>
<comment type="similarity">
    <text evidence="1">Belongs to the ABC transporter superfamily.</text>
</comment>
<dbReference type="PROSITE" id="PS50893">
    <property type="entry name" value="ABC_TRANSPORTER_2"/>
    <property type="match status" value="1"/>
</dbReference>
<reference evidence="6" key="1">
    <citation type="journal article" date="2021" name="PeerJ">
        <title>Extensive microbial diversity within the chicken gut microbiome revealed by metagenomics and culture.</title>
        <authorList>
            <person name="Gilroy R."/>
            <person name="Ravi A."/>
            <person name="Getino M."/>
            <person name="Pursley I."/>
            <person name="Horton D.L."/>
            <person name="Alikhan N.F."/>
            <person name="Baker D."/>
            <person name="Gharbi K."/>
            <person name="Hall N."/>
            <person name="Watson M."/>
            <person name="Adriaenssens E.M."/>
            <person name="Foster-Nyarko E."/>
            <person name="Jarju S."/>
            <person name="Secka A."/>
            <person name="Antonio M."/>
            <person name="Oren A."/>
            <person name="Chaudhuri R.R."/>
            <person name="La Ragione R."/>
            <person name="Hildebrand F."/>
            <person name="Pallen M.J."/>
        </authorList>
    </citation>
    <scope>NUCLEOTIDE SEQUENCE</scope>
    <source>
        <strain evidence="6">ChiGjej3B3-11674</strain>
    </source>
</reference>
<keyword evidence="3" id="KW-0547">Nucleotide-binding</keyword>
<keyword evidence="4 6" id="KW-0067">ATP-binding</keyword>
<dbReference type="PANTHER" id="PTHR42711:SF5">
    <property type="entry name" value="ABC TRANSPORTER ATP-BINDING PROTEIN NATA"/>
    <property type="match status" value="1"/>
</dbReference>
<comment type="caution">
    <text evidence="6">The sequence shown here is derived from an EMBL/GenBank/DDBJ whole genome shotgun (WGS) entry which is preliminary data.</text>
</comment>
<dbReference type="Proteomes" id="UP000823897">
    <property type="component" value="Unassembled WGS sequence"/>
</dbReference>
<feature type="domain" description="ABC transporter" evidence="5">
    <location>
        <begin position="5"/>
        <end position="219"/>
    </location>
</feature>
<evidence type="ECO:0000313" key="7">
    <source>
        <dbReference type="Proteomes" id="UP000823897"/>
    </source>
</evidence>
<dbReference type="PANTHER" id="PTHR42711">
    <property type="entry name" value="ABC TRANSPORTER ATP-BINDING PROTEIN"/>
    <property type="match status" value="1"/>
</dbReference>